<dbReference type="Gene3D" id="3.40.50.300">
    <property type="entry name" value="P-loop containing nucleotide triphosphate hydrolases"/>
    <property type="match status" value="1"/>
</dbReference>
<dbReference type="Pfam" id="PF25601">
    <property type="entry name" value="AAA_lid_14"/>
    <property type="match status" value="1"/>
</dbReference>
<dbReference type="InterPro" id="IPR016039">
    <property type="entry name" value="Thiolase-like"/>
</dbReference>
<evidence type="ECO:0000256" key="1">
    <source>
        <dbReference type="ARBA" id="ARBA00010982"/>
    </source>
</evidence>
<dbReference type="Pfam" id="PF02803">
    <property type="entry name" value="Thiolase_C"/>
    <property type="match status" value="1"/>
</dbReference>
<dbReference type="FunFam" id="3.40.47.10:FF:000010">
    <property type="entry name" value="Acetyl-CoA acetyltransferase (Thiolase)"/>
    <property type="match status" value="1"/>
</dbReference>
<evidence type="ECO:0000256" key="5">
    <source>
        <dbReference type="ARBA" id="ARBA00023015"/>
    </source>
</evidence>
<dbReference type="InterPro" id="IPR020616">
    <property type="entry name" value="Thiolase_N"/>
</dbReference>
<keyword evidence="6" id="KW-0804">Transcription</keyword>
<dbReference type="GO" id="GO:0033812">
    <property type="term" value="F:3-oxoadipyl-CoA thiolase activity"/>
    <property type="evidence" value="ECO:0007669"/>
    <property type="project" value="UniProtKB-EC"/>
</dbReference>
<dbReference type="GO" id="GO:0044281">
    <property type="term" value="P:small molecule metabolic process"/>
    <property type="evidence" value="ECO:0007669"/>
    <property type="project" value="UniProtKB-ARBA"/>
</dbReference>
<dbReference type="InterPro" id="IPR003593">
    <property type="entry name" value="AAA+_ATPase"/>
</dbReference>
<dbReference type="FunFam" id="3.40.50.300:FF:000006">
    <property type="entry name" value="DNA-binding transcriptional regulator NtrC"/>
    <property type="match status" value="1"/>
</dbReference>
<reference evidence="11" key="1">
    <citation type="journal article" date="2013" name="Microb. Biotechnol.">
        <title>Metabolic potential of the organic-solvent tolerant Pseudomonas putida DOT-T1E deduced from its annotated genome.</title>
        <authorList>
            <person name="Udaondo Z."/>
            <person name="Molina L."/>
            <person name="Daniels C."/>
            <person name="Gomez M.J."/>
            <person name="Molina-Henares M.A."/>
            <person name="Matilla M.A."/>
            <person name="Roca A."/>
            <person name="Fernandez M."/>
            <person name="Duque E."/>
            <person name="Segura A."/>
            <person name="Ramos J.L."/>
        </authorList>
    </citation>
    <scope>NUCLEOTIDE SEQUENCE [LARGE SCALE GENOMIC DNA]</scope>
    <source>
        <strain evidence="11">DOT-T1E</strain>
    </source>
</reference>
<dbReference type="PRINTS" id="PR01590">
    <property type="entry name" value="HTHFIS"/>
</dbReference>
<keyword evidence="2" id="KW-0808">Transferase</keyword>
<evidence type="ECO:0000259" key="9">
    <source>
        <dbReference type="PROSITE" id="PS50045"/>
    </source>
</evidence>
<dbReference type="Proteomes" id="UP000006503">
    <property type="component" value="Chromosome"/>
</dbReference>
<evidence type="ECO:0000313" key="10">
    <source>
        <dbReference type="EMBL" id="AFO47395.1"/>
    </source>
</evidence>
<dbReference type="SUPFAM" id="SSF52540">
    <property type="entry name" value="P-loop containing nucleoside triphosphate hydrolases"/>
    <property type="match status" value="1"/>
</dbReference>
<keyword evidence="4" id="KW-0067">ATP-binding</keyword>
<gene>
    <name evidence="10" type="primary">atoB</name>
    <name evidence="10" type="ordered locus">T1E_1541</name>
</gene>
<dbReference type="InterPro" id="IPR002155">
    <property type="entry name" value="Thiolase"/>
</dbReference>
<dbReference type="InterPro" id="IPR025943">
    <property type="entry name" value="Sigma_54_int_dom_ATP-bd_2"/>
</dbReference>
<protein>
    <submittedName>
        <fullName evidence="10">Acetyl-CoA acetyltransferase</fullName>
    </submittedName>
</protein>
<accession>I7AXH0</accession>
<dbReference type="EMBL" id="CP003734">
    <property type="protein sequence ID" value="AFO47395.1"/>
    <property type="molecule type" value="Genomic_DNA"/>
</dbReference>
<dbReference type="PANTHER" id="PTHR18919:SF107">
    <property type="entry name" value="ACETYL-COA ACETYLTRANSFERASE, CYTOSOLIC"/>
    <property type="match status" value="1"/>
</dbReference>
<dbReference type="PROSITE" id="PS00676">
    <property type="entry name" value="SIGMA54_INTERACT_2"/>
    <property type="match status" value="1"/>
</dbReference>
<comment type="catalytic activity">
    <reaction evidence="8">
        <text>succinyl-CoA + acetyl-CoA = 3-oxoadipyl-CoA + CoA</text>
        <dbReference type="Rhea" id="RHEA:19481"/>
        <dbReference type="ChEBI" id="CHEBI:57287"/>
        <dbReference type="ChEBI" id="CHEBI:57288"/>
        <dbReference type="ChEBI" id="CHEBI:57292"/>
        <dbReference type="ChEBI" id="CHEBI:57348"/>
        <dbReference type="EC" id="2.3.1.174"/>
    </reaction>
</comment>
<dbReference type="InterPro" id="IPR027417">
    <property type="entry name" value="P-loop_NTPase"/>
</dbReference>
<keyword evidence="7" id="KW-0012">Acyltransferase</keyword>
<evidence type="ECO:0000256" key="7">
    <source>
        <dbReference type="ARBA" id="ARBA00023315"/>
    </source>
</evidence>
<sequence>MNDVVIVAATRTAIGSFQGALATVPAVDLGAAVIKQLLKQTELDPAQVDEVILGQVLTAGAGQNPARQAAIKAGLPFSVPALTLNKVCGSGLKALHLAAQAIRCGDAEVVIAGGQENMSLAPYVMPSARTGQRMGHGQLIDSMITDGLWDAFNDYHMGITAENLVDKYGLSREQQDAFAAESQRKAVAAIEAGRFDAEITPIVLPQKKGEPKVFARDEQPRPDTTAESLAKLRPAFKKDGSVTAGNASSLNDGAAAVLLMSAAKAKALGLPVLAKIAAYASAGVDPAIMGIGPVSATQRCLDKAGWQLAELDLIEANEAFAAQALAVGNALAWDAARVNVNGGAIALGHPIGASGCRVLVTLLHEMIKRDAKKRPGDLVHWWWARGGAGHRTLIDSSRPGLFAGKPAPTLIGDGHTSVIGRTPTRWWRVDTGRRRRGFTRERAGPAGQYHRPFIVAAATVFAGEPAPTTAGGVHPPSMCRLRGQARAPVWSVPAAQPRPAGEVEPLVCLLDPALQNDFRRSVRVFERDVPLLLRGETGCGKEAFAQAVHQASERRGKPFVAINCASIPESLIESELFGYRGGSFTGARKEGMRGKLLQADGGTLLLDEIGDMPLALQTRLLRVLEERQVVPIGGEPQAVDVRIVSATHRDLLERVEQGSFREDLYYRLNGLEVALPAVRERSDKAQLLDFLLRQETQGQRIDIEPRARQALLAFNWPGNVRQMRNVLRTLVALCEDARITFTDLPAVIRASPPPVGAGEPAKMSDQAIEGEGVALVRGQARPHRSGGAAEIVGESGGTEVLLDAERQALKEVLEAKHWHLTRVAEHLGISRNTLYRKLRKHGITRGD</sequence>
<dbReference type="Pfam" id="PF00108">
    <property type="entry name" value="Thiolase_N"/>
    <property type="match status" value="1"/>
</dbReference>
<organism evidence="10 11">
    <name type="scientific">Pseudomonas putida (strain DOT-T1E)</name>
    <dbReference type="NCBI Taxonomy" id="1196325"/>
    <lineage>
        <taxon>Bacteria</taxon>
        <taxon>Pseudomonadati</taxon>
        <taxon>Pseudomonadota</taxon>
        <taxon>Gammaproteobacteria</taxon>
        <taxon>Pseudomonadales</taxon>
        <taxon>Pseudomonadaceae</taxon>
        <taxon>Pseudomonas</taxon>
    </lineage>
</organism>
<dbReference type="InterPro" id="IPR009057">
    <property type="entry name" value="Homeodomain-like_sf"/>
</dbReference>
<dbReference type="PROSITE" id="PS50045">
    <property type="entry name" value="SIGMA54_INTERACT_4"/>
    <property type="match status" value="1"/>
</dbReference>
<dbReference type="Gene3D" id="1.10.10.60">
    <property type="entry name" value="Homeodomain-like"/>
    <property type="match status" value="1"/>
</dbReference>
<keyword evidence="3" id="KW-0547">Nucleotide-binding</keyword>
<dbReference type="NCBIfam" id="NF004206">
    <property type="entry name" value="PRK05656.1"/>
    <property type="match status" value="1"/>
</dbReference>
<dbReference type="CDD" id="cd00751">
    <property type="entry name" value="thiolase"/>
    <property type="match status" value="1"/>
</dbReference>
<keyword evidence="5" id="KW-0805">Transcription regulation</keyword>
<feature type="domain" description="Sigma-54 factor interaction" evidence="9">
    <location>
        <begin position="507"/>
        <end position="732"/>
    </location>
</feature>
<evidence type="ECO:0000256" key="4">
    <source>
        <dbReference type="ARBA" id="ARBA00022840"/>
    </source>
</evidence>
<dbReference type="InterPro" id="IPR020617">
    <property type="entry name" value="Thiolase_C"/>
</dbReference>
<dbReference type="InterPro" id="IPR058031">
    <property type="entry name" value="AAA_lid_NorR"/>
</dbReference>
<dbReference type="HOGENOM" id="CLU_336453_0_0_6"/>
<dbReference type="CDD" id="cd00009">
    <property type="entry name" value="AAA"/>
    <property type="match status" value="1"/>
</dbReference>
<dbReference type="AlphaFoldDB" id="I7AXH0"/>
<dbReference type="KEGG" id="ppx:T1E_1541"/>
<dbReference type="GO" id="GO:0043565">
    <property type="term" value="F:sequence-specific DNA binding"/>
    <property type="evidence" value="ECO:0007669"/>
    <property type="project" value="InterPro"/>
</dbReference>
<dbReference type="PROSITE" id="PS00098">
    <property type="entry name" value="THIOLASE_1"/>
    <property type="match status" value="1"/>
</dbReference>
<dbReference type="InterPro" id="IPR020615">
    <property type="entry name" value="Thiolase_acyl_enz_int_AS"/>
</dbReference>
<dbReference type="NCBIfam" id="TIGR01930">
    <property type="entry name" value="AcCoA-C-Actrans"/>
    <property type="match status" value="1"/>
</dbReference>
<name>I7AXH0_PSEPT</name>
<proteinExistence type="inferred from homology"/>
<dbReference type="InterPro" id="IPR002078">
    <property type="entry name" value="Sigma_54_int"/>
</dbReference>
<evidence type="ECO:0000256" key="2">
    <source>
        <dbReference type="ARBA" id="ARBA00022679"/>
    </source>
</evidence>
<dbReference type="SUPFAM" id="SSF46689">
    <property type="entry name" value="Homeodomain-like"/>
    <property type="match status" value="1"/>
</dbReference>
<dbReference type="PANTHER" id="PTHR18919">
    <property type="entry name" value="ACETYL-COA C-ACYLTRANSFERASE"/>
    <property type="match status" value="1"/>
</dbReference>
<dbReference type="SMART" id="SM00382">
    <property type="entry name" value="AAA"/>
    <property type="match status" value="1"/>
</dbReference>
<dbReference type="PROSITE" id="PS00737">
    <property type="entry name" value="THIOLASE_2"/>
    <property type="match status" value="1"/>
</dbReference>
<dbReference type="InterPro" id="IPR020613">
    <property type="entry name" value="Thiolase_CS"/>
</dbReference>
<dbReference type="Pfam" id="PF02954">
    <property type="entry name" value="HTH_8"/>
    <property type="match status" value="1"/>
</dbReference>
<dbReference type="GO" id="GO:0005524">
    <property type="term" value="F:ATP binding"/>
    <property type="evidence" value="ECO:0007669"/>
    <property type="project" value="UniProtKB-KW"/>
</dbReference>
<evidence type="ECO:0000256" key="6">
    <source>
        <dbReference type="ARBA" id="ARBA00023163"/>
    </source>
</evidence>
<evidence type="ECO:0000256" key="8">
    <source>
        <dbReference type="ARBA" id="ARBA00048527"/>
    </source>
</evidence>
<evidence type="ECO:0000313" key="11">
    <source>
        <dbReference type="Proteomes" id="UP000006503"/>
    </source>
</evidence>
<dbReference type="Pfam" id="PF00158">
    <property type="entry name" value="Sigma54_activat"/>
    <property type="match status" value="1"/>
</dbReference>
<evidence type="ECO:0000256" key="3">
    <source>
        <dbReference type="ARBA" id="ARBA00022741"/>
    </source>
</evidence>
<dbReference type="Gene3D" id="3.40.47.10">
    <property type="match status" value="2"/>
</dbReference>
<dbReference type="PATRIC" id="fig|1196325.3.peg.1540"/>
<dbReference type="InterPro" id="IPR002197">
    <property type="entry name" value="HTH_Fis"/>
</dbReference>
<comment type="similarity">
    <text evidence="1">Belongs to the thiolase-like superfamily. Thiolase family.</text>
</comment>
<dbReference type="Gene3D" id="1.10.8.60">
    <property type="match status" value="1"/>
</dbReference>
<dbReference type="SUPFAM" id="SSF53901">
    <property type="entry name" value="Thiolase-like"/>
    <property type="match status" value="2"/>
</dbReference>
<dbReference type="GO" id="GO:0006355">
    <property type="term" value="P:regulation of DNA-templated transcription"/>
    <property type="evidence" value="ECO:0007669"/>
    <property type="project" value="InterPro"/>
</dbReference>